<evidence type="ECO:0000313" key="1">
    <source>
        <dbReference type="EMBL" id="MBW0520178.1"/>
    </source>
</evidence>
<proteinExistence type="predicted"/>
<organism evidence="1 2">
    <name type="scientific">Austropuccinia psidii MF-1</name>
    <dbReference type="NCBI Taxonomy" id="1389203"/>
    <lineage>
        <taxon>Eukaryota</taxon>
        <taxon>Fungi</taxon>
        <taxon>Dikarya</taxon>
        <taxon>Basidiomycota</taxon>
        <taxon>Pucciniomycotina</taxon>
        <taxon>Pucciniomycetes</taxon>
        <taxon>Pucciniales</taxon>
        <taxon>Sphaerophragmiaceae</taxon>
        <taxon>Austropuccinia</taxon>
    </lineage>
</organism>
<evidence type="ECO:0000313" key="2">
    <source>
        <dbReference type="Proteomes" id="UP000765509"/>
    </source>
</evidence>
<dbReference type="EMBL" id="AVOT02027890">
    <property type="protein sequence ID" value="MBW0520178.1"/>
    <property type="molecule type" value="Genomic_DNA"/>
</dbReference>
<dbReference type="OrthoDB" id="3068303at2759"/>
<sequence length="80" mass="9163">MKEGCIEISFQYKEAFSSNNELLGAIKCHEVDIILNVERPYSSILRRPAYPARIKPREALETHINELIKLGVLRKAGHNE</sequence>
<gene>
    <name evidence="1" type="ORF">O181_059893</name>
</gene>
<comment type="caution">
    <text evidence="1">The sequence shown here is derived from an EMBL/GenBank/DDBJ whole genome shotgun (WGS) entry which is preliminary data.</text>
</comment>
<protein>
    <submittedName>
        <fullName evidence="1">Uncharacterized protein</fullName>
    </submittedName>
</protein>
<dbReference type="Proteomes" id="UP000765509">
    <property type="component" value="Unassembled WGS sequence"/>
</dbReference>
<keyword evidence="2" id="KW-1185">Reference proteome</keyword>
<dbReference type="AlphaFoldDB" id="A0A9Q3HWZ0"/>
<name>A0A9Q3HWZ0_9BASI</name>
<accession>A0A9Q3HWZ0</accession>
<reference evidence="1" key="1">
    <citation type="submission" date="2021-03" db="EMBL/GenBank/DDBJ databases">
        <title>Draft genome sequence of rust myrtle Austropuccinia psidii MF-1, a brazilian biotype.</title>
        <authorList>
            <person name="Quecine M.C."/>
            <person name="Pachon D.M.R."/>
            <person name="Bonatelli M.L."/>
            <person name="Correr F.H."/>
            <person name="Franceschini L.M."/>
            <person name="Leite T.F."/>
            <person name="Margarido G.R.A."/>
            <person name="Almeida C.A."/>
            <person name="Ferrarezi J.A."/>
            <person name="Labate C.A."/>
        </authorList>
    </citation>
    <scope>NUCLEOTIDE SEQUENCE</scope>
    <source>
        <strain evidence="1">MF-1</strain>
    </source>
</reference>